<dbReference type="GO" id="GO:0008270">
    <property type="term" value="F:zinc ion binding"/>
    <property type="evidence" value="ECO:0007669"/>
    <property type="project" value="UniProtKB-UniRule"/>
</dbReference>
<evidence type="ECO:0000259" key="9">
    <source>
        <dbReference type="PROSITE" id="PS51747"/>
    </source>
</evidence>
<dbReference type="OrthoDB" id="9802676at2"/>
<feature type="binding site" evidence="8">
    <location>
        <position position="89"/>
    </location>
    <ligand>
        <name>Zn(2+)</name>
        <dbReference type="ChEBI" id="CHEBI:29105"/>
        <note>catalytic</note>
    </ligand>
</feature>
<keyword evidence="11" id="KW-1185">Reference proteome</keyword>
<dbReference type="InterPro" id="IPR016193">
    <property type="entry name" value="Cytidine_deaminase-like"/>
</dbReference>
<dbReference type="CDD" id="cd01285">
    <property type="entry name" value="nucleoside_deaminase"/>
    <property type="match status" value="1"/>
</dbReference>
<dbReference type="Gene3D" id="3.40.140.10">
    <property type="entry name" value="Cytidine Deaminase, domain 2"/>
    <property type="match status" value="1"/>
</dbReference>
<dbReference type="InterPro" id="IPR002125">
    <property type="entry name" value="CMP_dCMP_dom"/>
</dbReference>
<evidence type="ECO:0000256" key="1">
    <source>
        <dbReference type="ARBA" id="ARBA00010669"/>
    </source>
</evidence>
<evidence type="ECO:0000256" key="5">
    <source>
        <dbReference type="ARBA" id="ARBA00022801"/>
    </source>
</evidence>
<keyword evidence="5 8" id="KW-0378">Hydrolase</keyword>
<evidence type="ECO:0000256" key="6">
    <source>
        <dbReference type="ARBA" id="ARBA00022833"/>
    </source>
</evidence>
<dbReference type="EMBL" id="WBKA01000001">
    <property type="protein sequence ID" value="KAB1633523.1"/>
    <property type="molecule type" value="Genomic_DNA"/>
</dbReference>
<comment type="similarity">
    <text evidence="1">Belongs to the cytidine and deoxycytidylate deaminase family. ADAT2 subfamily.</text>
</comment>
<protein>
    <recommendedName>
        <fullName evidence="8">tRNA-specific adenosine deaminase</fullName>
        <ecNumber evidence="8">3.5.4.33</ecNumber>
    </recommendedName>
</protein>
<dbReference type="Proteomes" id="UP000481339">
    <property type="component" value="Unassembled WGS sequence"/>
</dbReference>
<dbReference type="PANTHER" id="PTHR11079">
    <property type="entry name" value="CYTOSINE DEAMINASE FAMILY MEMBER"/>
    <property type="match status" value="1"/>
</dbReference>
<dbReference type="HAMAP" id="MF_00972">
    <property type="entry name" value="tRNA_aden_deaminase"/>
    <property type="match status" value="1"/>
</dbReference>
<name>A0A7C8BP74_9MICO</name>
<keyword evidence="3 8" id="KW-0819">tRNA processing</keyword>
<comment type="cofactor">
    <cofactor evidence="8">
        <name>Zn(2+)</name>
        <dbReference type="ChEBI" id="CHEBI:29105"/>
    </cofactor>
    <text evidence="8">Binds 1 zinc ion per subunit.</text>
</comment>
<dbReference type="EC" id="3.5.4.33" evidence="8"/>
<dbReference type="GO" id="GO:0052717">
    <property type="term" value="F:tRNA-specific adenosine-34 deaminase activity"/>
    <property type="evidence" value="ECO:0007669"/>
    <property type="project" value="UniProtKB-UniRule"/>
</dbReference>
<dbReference type="RefSeq" id="WP_158035301.1">
    <property type="nucleotide sequence ID" value="NZ_BAAAZV010000006.1"/>
</dbReference>
<dbReference type="NCBIfam" id="NF008113">
    <property type="entry name" value="PRK10860.1"/>
    <property type="match status" value="1"/>
</dbReference>
<comment type="subunit">
    <text evidence="2 8">Homodimer.</text>
</comment>
<dbReference type="PROSITE" id="PS00903">
    <property type="entry name" value="CYT_DCMP_DEAMINASES_1"/>
    <property type="match status" value="1"/>
</dbReference>
<dbReference type="GO" id="GO:0002100">
    <property type="term" value="P:tRNA wobble adenosine to inosine editing"/>
    <property type="evidence" value="ECO:0007669"/>
    <property type="project" value="UniProtKB-UniRule"/>
</dbReference>
<dbReference type="PROSITE" id="PS51747">
    <property type="entry name" value="CYT_DCMP_DEAMINASES_2"/>
    <property type="match status" value="1"/>
</dbReference>
<evidence type="ECO:0000256" key="4">
    <source>
        <dbReference type="ARBA" id="ARBA00022723"/>
    </source>
</evidence>
<comment type="caution">
    <text evidence="10">The sequence shown here is derived from an EMBL/GenBank/DDBJ whole genome shotgun (WGS) entry which is preliminary data.</text>
</comment>
<evidence type="ECO:0000256" key="2">
    <source>
        <dbReference type="ARBA" id="ARBA00011738"/>
    </source>
</evidence>
<evidence type="ECO:0000256" key="3">
    <source>
        <dbReference type="ARBA" id="ARBA00022694"/>
    </source>
</evidence>
<organism evidence="10 11">
    <name type="scientific">Pseudoclavibacter caeni</name>
    <dbReference type="NCBI Taxonomy" id="908846"/>
    <lineage>
        <taxon>Bacteria</taxon>
        <taxon>Bacillati</taxon>
        <taxon>Actinomycetota</taxon>
        <taxon>Actinomycetes</taxon>
        <taxon>Micrococcales</taxon>
        <taxon>Microbacteriaceae</taxon>
        <taxon>Pseudoclavibacter</taxon>
    </lineage>
</organism>
<dbReference type="FunFam" id="3.40.140.10:FF:000005">
    <property type="entry name" value="tRNA-specific adenosine deaminase"/>
    <property type="match status" value="1"/>
</dbReference>
<dbReference type="InterPro" id="IPR016192">
    <property type="entry name" value="APOBEC/CMP_deaminase_Zn-bd"/>
</dbReference>
<feature type="binding site" evidence="8">
    <location>
        <position position="92"/>
    </location>
    <ligand>
        <name>Zn(2+)</name>
        <dbReference type="ChEBI" id="CHEBI:29105"/>
        <note>catalytic</note>
    </ligand>
</feature>
<feature type="domain" description="CMP/dCMP-type deaminase" evidence="9">
    <location>
        <begin position="7"/>
        <end position="130"/>
    </location>
</feature>
<proteinExistence type="inferred from homology"/>
<dbReference type="InterPro" id="IPR028883">
    <property type="entry name" value="tRNA_aden_deaminase"/>
</dbReference>
<feature type="active site" description="Proton donor" evidence="8">
    <location>
        <position position="61"/>
    </location>
</feature>
<sequence>MSLPVSPVFEEWMRAAITEAHRADATGDVPVGALVLDALGNVVSAACNEREARQDPTAHAELLAIRRAARAWHSWQLPNTTLVVTLEPCAMCAGAILAARIPRVIFGAWDEKAGAVGSVHDLLRDRRMNHQVEVVGGVLAEACAEPLQRFFAERR</sequence>
<evidence type="ECO:0000256" key="7">
    <source>
        <dbReference type="ARBA" id="ARBA00048045"/>
    </source>
</evidence>
<evidence type="ECO:0000313" key="11">
    <source>
        <dbReference type="Proteomes" id="UP000481339"/>
    </source>
</evidence>
<evidence type="ECO:0000313" key="10">
    <source>
        <dbReference type="EMBL" id="KAB1633523.1"/>
    </source>
</evidence>
<comment type="function">
    <text evidence="8">Catalyzes the deamination of adenosine to inosine at the wobble position 34 of tRNA(Arg2).</text>
</comment>
<dbReference type="PANTHER" id="PTHR11079:SF202">
    <property type="entry name" value="TRNA-SPECIFIC ADENOSINE DEAMINASE"/>
    <property type="match status" value="1"/>
</dbReference>
<dbReference type="SUPFAM" id="SSF53927">
    <property type="entry name" value="Cytidine deaminase-like"/>
    <property type="match status" value="1"/>
</dbReference>
<reference evidence="10 11" key="1">
    <citation type="submission" date="2019-09" db="EMBL/GenBank/DDBJ databases">
        <title>Phylogeny of genus Pseudoclavibacter and closely related genus.</title>
        <authorList>
            <person name="Li Y."/>
        </authorList>
    </citation>
    <scope>NUCLEOTIDE SEQUENCE [LARGE SCALE GENOMIC DNA]</scope>
    <source>
        <strain evidence="10 11">JCM 16921</strain>
    </source>
</reference>
<accession>A0A7C8BP74</accession>
<keyword evidence="4 8" id="KW-0479">Metal-binding</keyword>
<evidence type="ECO:0000256" key="8">
    <source>
        <dbReference type="HAMAP-Rule" id="MF_00972"/>
    </source>
</evidence>
<comment type="catalytic activity">
    <reaction evidence="7 8">
        <text>adenosine(34) in tRNA + H2O + H(+) = inosine(34) in tRNA + NH4(+)</text>
        <dbReference type="Rhea" id="RHEA:43168"/>
        <dbReference type="Rhea" id="RHEA-COMP:10373"/>
        <dbReference type="Rhea" id="RHEA-COMP:10374"/>
        <dbReference type="ChEBI" id="CHEBI:15377"/>
        <dbReference type="ChEBI" id="CHEBI:15378"/>
        <dbReference type="ChEBI" id="CHEBI:28938"/>
        <dbReference type="ChEBI" id="CHEBI:74411"/>
        <dbReference type="ChEBI" id="CHEBI:82852"/>
        <dbReference type="EC" id="3.5.4.33"/>
    </reaction>
</comment>
<dbReference type="Pfam" id="PF00383">
    <property type="entry name" value="dCMP_cyt_deam_1"/>
    <property type="match status" value="1"/>
</dbReference>
<keyword evidence="6 8" id="KW-0862">Zinc</keyword>
<gene>
    <name evidence="8" type="primary">tadA</name>
    <name evidence="10" type="ORF">F8O02_00885</name>
</gene>
<dbReference type="AlphaFoldDB" id="A0A7C8BP74"/>
<feature type="binding site" evidence="8">
    <location>
        <position position="59"/>
    </location>
    <ligand>
        <name>Zn(2+)</name>
        <dbReference type="ChEBI" id="CHEBI:29105"/>
        <note>catalytic</note>
    </ligand>
</feature>